<dbReference type="EMBL" id="JADMCD010000007">
    <property type="protein sequence ID" value="MBF8641764.1"/>
    <property type="molecule type" value="Genomic_DNA"/>
</dbReference>
<dbReference type="EMBL" id="UAUF01000014">
    <property type="protein sequence ID" value="SPZ11741.1"/>
    <property type="molecule type" value="Genomic_DNA"/>
</dbReference>
<dbReference type="AlphaFoldDB" id="A0A2X2CYH3"/>
<dbReference type="Proteomes" id="UP000626180">
    <property type="component" value="Unassembled WGS sequence"/>
</dbReference>
<evidence type="ECO:0000313" key="4">
    <source>
        <dbReference type="Proteomes" id="UP000250443"/>
    </source>
</evidence>
<dbReference type="Pfam" id="PF22311">
    <property type="entry name" value="DUF6970"/>
    <property type="match status" value="1"/>
</dbReference>
<evidence type="ECO:0000313" key="5">
    <source>
        <dbReference type="Proteomes" id="UP000626180"/>
    </source>
</evidence>
<dbReference type="Proteomes" id="UP000250443">
    <property type="component" value="Unassembled WGS sequence"/>
</dbReference>
<keyword evidence="5" id="KW-1185">Reference proteome</keyword>
<dbReference type="PROSITE" id="PS51257">
    <property type="entry name" value="PROKAR_LIPOPROTEIN"/>
    <property type="match status" value="1"/>
</dbReference>
<protein>
    <recommendedName>
        <fullName evidence="1">DUF6970 domain-containing protein</fullName>
    </recommendedName>
</protein>
<evidence type="ECO:0000313" key="2">
    <source>
        <dbReference type="EMBL" id="MBF8641764.1"/>
    </source>
</evidence>
<name>A0A2X2CYH3_PSELU</name>
<sequence length="125" mass="13981">MRIAWILLLVTVAGCSKVSTPTESADTPDWLKARIKSLQALPEANPPRRIFRTTFEGETAYYVSPACCDIPSELYRVDGTLWCYPSGGIAGGDRRCPAFSLDRQRMEPLWQDDRSSKASRTPARN</sequence>
<proteinExistence type="predicted"/>
<evidence type="ECO:0000313" key="3">
    <source>
        <dbReference type="EMBL" id="SPZ11741.1"/>
    </source>
</evidence>
<gene>
    <name evidence="2" type="ORF">IRZ65_13840</name>
    <name evidence="3" type="ORF">NCTC11842_03993</name>
</gene>
<dbReference type="RefSeq" id="WP_010795747.1">
    <property type="nucleotide sequence ID" value="NZ_CP069262.1"/>
</dbReference>
<reference evidence="2 5" key="2">
    <citation type="submission" date="2020-10" db="EMBL/GenBank/DDBJ databases">
        <title>Genome sequences of Pseudomonas isolates.</title>
        <authorList>
            <person name="Wessels L."/>
            <person name="Reich F."/>
            <person name="Hammerl J."/>
        </authorList>
    </citation>
    <scope>NUCLEOTIDE SEQUENCE [LARGE SCALE GENOMIC DNA]</scope>
    <source>
        <strain evidence="2 5">20-MO00624-0</strain>
    </source>
</reference>
<reference evidence="3 4" key="1">
    <citation type="submission" date="2018-06" db="EMBL/GenBank/DDBJ databases">
        <authorList>
            <consortium name="Pathogen Informatics"/>
            <person name="Doyle S."/>
        </authorList>
    </citation>
    <scope>NUCLEOTIDE SEQUENCE [LARGE SCALE GENOMIC DNA]</scope>
    <source>
        <strain evidence="3 4">NCTC11842</strain>
    </source>
</reference>
<feature type="domain" description="DUF6970" evidence="1">
    <location>
        <begin position="37"/>
        <end position="112"/>
    </location>
</feature>
<dbReference type="InterPro" id="IPR054243">
    <property type="entry name" value="DUF6970"/>
</dbReference>
<accession>A0A2X2CYH3</accession>
<organism evidence="3 4">
    <name type="scientific">Pseudomonas luteola</name>
    <dbReference type="NCBI Taxonomy" id="47886"/>
    <lineage>
        <taxon>Bacteria</taxon>
        <taxon>Pseudomonadati</taxon>
        <taxon>Pseudomonadota</taxon>
        <taxon>Gammaproteobacteria</taxon>
        <taxon>Pseudomonadales</taxon>
        <taxon>Pseudomonadaceae</taxon>
        <taxon>Pseudomonas</taxon>
    </lineage>
</organism>
<evidence type="ECO:0000259" key="1">
    <source>
        <dbReference type="Pfam" id="PF22311"/>
    </source>
</evidence>